<dbReference type="InParanoid" id="Q01NH3"/>
<name>Q01NH3_SOLUE</name>
<sequence>MEQIFPKSACQHCNNAAIAVRTQYPGYYSLDLLSTEGRIIRESPMSRVIESVPRVVFFLAGVAAAAVALPRRERAGMDPAAAEDLKTALANLESRIQARESADAARFAQVESRLEEHSAKLTDVPSTSQIVAAMEQLLSRTMASLDDRLSTQAHSIEILKSTVSQTDTLLERVLESLDSLQTYNDSSELAEDPLLSRPAV</sequence>
<dbReference type="EMBL" id="CP000473">
    <property type="protein sequence ID" value="ABJ88797.1"/>
    <property type="molecule type" value="Genomic_DNA"/>
</dbReference>
<dbReference type="KEGG" id="sus:Acid_7903"/>
<protein>
    <submittedName>
        <fullName evidence="1">Uncharacterized protein</fullName>
    </submittedName>
</protein>
<dbReference type="HOGENOM" id="CLU_1365445_0_0_0"/>
<gene>
    <name evidence="1" type="ordered locus">Acid_7903</name>
</gene>
<reference evidence="1" key="1">
    <citation type="submission" date="2006-10" db="EMBL/GenBank/DDBJ databases">
        <title>Complete sequence of Solibacter usitatus Ellin6076.</title>
        <authorList>
            <consortium name="US DOE Joint Genome Institute"/>
            <person name="Copeland A."/>
            <person name="Lucas S."/>
            <person name="Lapidus A."/>
            <person name="Barry K."/>
            <person name="Detter J.C."/>
            <person name="Glavina del Rio T."/>
            <person name="Hammon N."/>
            <person name="Israni S."/>
            <person name="Dalin E."/>
            <person name="Tice H."/>
            <person name="Pitluck S."/>
            <person name="Thompson L.S."/>
            <person name="Brettin T."/>
            <person name="Bruce D."/>
            <person name="Han C."/>
            <person name="Tapia R."/>
            <person name="Gilna P."/>
            <person name="Schmutz J."/>
            <person name="Larimer F."/>
            <person name="Land M."/>
            <person name="Hauser L."/>
            <person name="Kyrpides N."/>
            <person name="Mikhailova N."/>
            <person name="Janssen P.H."/>
            <person name="Kuske C.R."/>
            <person name="Richardson P."/>
        </authorList>
    </citation>
    <scope>NUCLEOTIDE SEQUENCE</scope>
    <source>
        <strain evidence="1">Ellin6076</strain>
    </source>
</reference>
<accession>Q01NH3</accession>
<organism evidence="1">
    <name type="scientific">Solibacter usitatus (strain Ellin6076)</name>
    <dbReference type="NCBI Taxonomy" id="234267"/>
    <lineage>
        <taxon>Bacteria</taxon>
        <taxon>Pseudomonadati</taxon>
        <taxon>Acidobacteriota</taxon>
        <taxon>Terriglobia</taxon>
        <taxon>Bryobacterales</taxon>
        <taxon>Solibacteraceae</taxon>
        <taxon>Candidatus Solibacter</taxon>
    </lineage>
</organism>
<evidence type="ECO:0000313" key="1">
    <source>
        <dbReference type="EMBL" id="ABJ88797.1"/>
    </source>
</evidence>
<dbReference type="AlphaFoldDB" id="Q01NH3"/>
<dbReference type="STRING" id="234267.Acid_7903"/>
<proteinExistence type="predicted"/>